<dbReference type="EMBL" id="AZDH01000017">
    <property type="protein sequence ID" value="KRK51294.1"/>
    <property type="molecule type" value="Genomic_DNA"/>
</dbReference>
<comment type="caution">
    <text evidence="1">The sequence shown here is derived from an EMBL/GenBank/DDBJ whole genome shotgun (WGS) entry which is preliminary data.</text>
</comment>
<keyword evidence="2" id="KW-1185">Reference proteome</keyword>
<evidence type="ECO:0000313" key="1">
    <source>
        <dbReference type="EMBL" id="KRK51294.1"/>
    </source>
</evidence>
<sequence length="58" mass="6634">MEEKDIIETAEVSLLKRVIFSNGIWFFPSITIKDTVNVLLVYCDQNNLCSSNKNPNID</sequence>
<protein>
    <submittedName>
        <fullName evidence="1">Uncharacterized protein</fullName>
    </submittedName>
</protein>
<organism evidence="1 2">
    <name type="scientific">Companilactobacillus kimchii DSM 13961 = JCM 10707</name>
    <dbReference type="NCBI Taxonomy" id="1423765"/>
    <lineage>
        <taxon>Bacteria</taxon>
        <taxon>Bacillati</taxon>
        <taxon>Bacillota</taxon>
        <taxon>Bacilli</taxon>
        <taxon>Lactobacillales</taxon>
        <taxon>Lactobacillaceae</taxon>
        <taxon>Companilactobacillus</taxon>
        <taxon>Companilactobacillus kimchii</taxon>
    </lineage>
</organism>
<dbReference type="RefSeq" id="WP_156314063.1">
    <property type="nucleotide sequence ID" value="NZ_BBAE01000002.1"/>
</dbReference>
<reference evidence="1 2" key="1">
    <citation type="journal article" date="2015" name="Genome Announc.">
        <title>Expanding the biotechnology potential of lactobacilli through comparative genomics of 213 strains and associated genera.</title>
        <authorList>
            <person name="Sun Z."/>
            <person name="Harris H.M."/>
            <person name="McCann A."/>
            <person name="Guo C."/>
            <person name="Argimon S."/>
            <person name="Zhang W."/>
            <person name="Yang X."/>
            <person name="Jeffery I.B."/>
            <person name="Cooney J.C."/>
            <person name="Kagawa T.F."/>
            <person name="Liu W."/>
            <person name="Song Y."/>
            <person name="Salvetti E."/>
            <person name="Wrobel A."/>
            <person name="Rasinkangas P."/>
            <person name="Parkhill J."/>
            <person name="Rea M.C."/>
            <person name="O'Sullivan O."/>
            <person name="Ritari J."/>
            <person name="Douillard F.P."/>
            <person name="Paul Ross R."/>
            <person name="Yang R."/>
            <person name="Briner A.E."/>
            <person name="Felis G.E."/>
            <person name="de Vos W.M."/>
            <person name="Barrangou R."/>
            <person name="Klaenhammer T.R."/>
            <person name="Caufield P.W."/>
            <person name="Cui Y."/>
            <person name="Zhang H."/>
            <person name="O'Toole P.W."/>
        </authorList>
    </citation>
    <scope>NUCLEOTIDE SEQUENCE [LARGE SCALE GENOMIC DNA]</scope>
    <source>
        <strain evidence="1 2">DSM 13961</strain>
    </source>
</reference>
<evidence type="ECO:0000313" key="2">
    <source>
        <dbReference type="Proteomes" id="UP000051499"/>
    </source>
</evidence>
<dbReference type="Proteomes" id="UP000051499">
    <property type="component" value="Unassembled WGS sequence"/>
</dbReference>
<gene>
    <name evidence="1" type="ORF">FC97_GL000986</name>
</gene>
<proteinExistence type="predicted"/>
<name>A0ABR5NT13_9LACO</name>
<accession>A0ABR5NT13</accession>